<accession>A0A0A6UC76</accession>
<evidence type="ECO:0000256" key="2">
    <source>
        <dbReference type="ARBA" id="ARBA00022475"/>
    </source>
</evidence>
<evidence type="ECO:0000313" key="8">
    <source>
        <dbReference type="EMBL" id="KHD73655.1"/>
    </source>
</evidence>
<keyword evidence="5 6" id="KW-0472">Membrane</keyword>
<sequence length="407" mass="41220">MTVPLSRNRDYRLLWLSQAGAEFGHNATAIAFPLLVLAVSGSTAASGLVLGVIAAAQLVVGLPAGAVADRCNRKRLMLVCEAAQVIALASLVAAVLAGAATVPHMVAVAAVLGVCTALFEPAEDATLAVLVPEGQLGTAVAANAARTSLGQVAGTAAGGLLFAVARFLPFAVDVLAHVVAFVTLAFLRVPPRVRPREPVGRLGPEMVAGLRWMWRHPVIRSTTVYAVILNLFFSAFYLVVIVLAQRRGAAPGEIGLMAAMLGAGGVAGALLAPYLHRRLGPYLSVAAAFWAVSVLVPLTALVTSGYLIGALFALMALLAPTANTTIVTQQMLLTPDELRGRLSGALGLLTGGAGAIGPVLGGALAALAPGAAAVLACAAGMAVVTVFVTASPVLRRLAAGQPAPIPD</sequence>
<reference evidence="8 9" key="1">
    <citation type="submission" date="2014-10" db="EMBL/GenBank/DDBJ databases">
        <title>Draft genome sequence of Actinoplanes utahensis NRRL 12052.</title>
        <authorList>
            <person name="Velasco-Bucheli B."/>
            <person name="del Cerro C."/>
            <person name="Hormigo D."/>
            <person name="Garcia J.L."/>
            <person name="Acebal C."/>
            <person name="Arroyo M."/>
            <person name="de la Mata I."/>
        </authorList>
    </citation>
    <scope>NUCLEOTIDE SEQUENCE [LARGE SCALE GENOMIC DNA]</scope>
    <source>
        <strain evidence="8 9">NRRL 12052</strain>
    </source>
</reference>
<comment type="caution">
    <text evidence="8">The sequence shown here is derived from an EMBL/GenBank/DDBJ whole genome shotgun (WGS) entry which is preliminary data.</text>
</comment>
<dbReference type="Pfam" id="PF07690">
    <property type="entry name" value="MFS_1"/>
    <property type="match status" value="1"/>
</dbReference>
<feature type="transmembrane region" description="Helical" evidence="6">
    <location>
        <begin position="373"/>
        <end position="394"/>
    </location>
</feature>
<dbReference type="InterPro" id="IPR011701">
    <property type="entry name" value="MFS"/>
</dbReference>
<evidence type="ECO:0000313" key="9">
    <source>
        <dbReference type="Proteomes" id="UP000054537"/>
    </source>
</evidence>
<dbReference type="PRINTS" id="PR01035">
    <property type="entry name" value="TCRTETA"/>
</dbReference>
<dbReference type="PANTHER" id="PTHR23513">
    <property type="entry name" value="INTEGRAL MEMBRANE EFFLUX PROTEIN-RELATED"/>
    <property type="match status" value="1"/>
</dbReference>
<proteinExistence type="predicted"/>
<keyword evidence="9" id="KW-1185">Reference proteome</keyword>
<organism evidence="8 9">
    <name type="scientific">Actinoplanes utahensis</name>
    <dbReference type="NCBI Taxonomy" id="1869"/>
    <lineage>
        <taxon>Bacteria</taxon>
        <taxon>Bacillati</taxon>
        <taxon>Actinomycetota</taxon>
        <taxon>Actinomycetes</taxon>
        <taxon>Micromonosporales</taxon>
        <taxon>Micromonosporaceae</taxon>
        <taxon>Actinoplanes</taxon>
    </lineage>
</organism>
<evidence type="ECO:0000259" key="7">
    <source>
        <dbReference type="PROSITE" id="PS50850"/>
    </source>
</evidence>
<dbReference type="STRING" id="1869.MB27_33315"/>
<feature type="transmembrane region" description="Helical" evidence="6">
    <location>
        <begin position="306"/>
        <end position="326"/>
    </location>
</feature>
<evidence type="ECO:0000256" key="1">
    <source>
        <dbReference type="ARBA" id="ARBA00004651"/>
    </source>
</evidence>
<dbReference type="SUPFAM" id="SSF103473">
    <property type="entry name" value="MFS general substrate transporter"/>
    <property type="match status" value="1"/>
</dbReference>
<feature type="transmembrane region" description="Helical" evidence="6">
    <location>
        <begin position="346"/>
        <end position="367"/>
    </location>
</feature>
<keyword evidence="2" id="KW-1003">Cell membrane</keyword>
<keyword evidence="4 6" id="KW-1133">Transmembrane helix</keyword>
<feature type="domain" description="Major facilitator superfamily (MFS) profile" evidence="7">
    <location>
        <begin position="1"/>
        <end position="394"/>
    </location>
</feature>
<feature type="transmembrane region" description="Helical" evidence="6">
    <location>
        <begin position="12"/>
        <end position="38"/>
    </location>
</feature>
<dbReference type="AlphaFoldDB" id="A0A0A6UC76"/>
<dbReference type="InterPro" id="IPR020846">
    <property type="entry name" value="MFS_dom"/>
</dbReference>
<dbReference type="EMBL" id="JRTT01000129">
    <property type="protein sequence ID" value="KHD73655.1"/>
    <property type="molecule type" value="Genomic_DNA"/>
</dbReference>
<dbReference type="GO" id="GO:0022857">
    <property type="term" value="F:transmembrane transporter activity"/>
    <property type="evidence" value="ECO:0007669"/>
    <property type="project" value="InterPro"/>
</dbReference>
<dbReference type="CDD" id="cd06173">
    <property type="entry name" value="MFS_MefA_like"/>
    <property type="match status" value="1"/>
</dbReference>
<feature type="transmembrane region" description="Helical" evidence="6">
    <location>
        <begin position="256"/>
        <end position="275"/>
    </location>
</feature>
<dbReference type="eggNOG" id="COG2814">
    <property type="taxonomic scope" value="Bacteria"/>
</dbReference>
<dbReference type="InterPro" id="IPR001958">
    <property type="entry name" value="Tet-R_TetA/multi-R_MdtG-like"/>
</dbReference>
<gene>
    <name evidence="8" type="ORF">MB27_33315</name>
</gene>
<dbReference type="Gene3D" id="1.20.1250.20">
    <property type="entry name" value="MFS general substrate transporter like domains"/>
    <property type="match status" value="1"/>
</dbReference>
<evidence type="ECO:0000256" key="5">
    <source>
        <dbReference type="ARBA" id="ARBA00023136"/>
    </source>
</evidence>
<dbReference type="OrthoDB" id="4544213at2"/>
<dbReference type="RefSeq" id="WP_043531417.1">
    <property type="nucleotide sequence ID" value="NZ_BAABKU010000021.1"/>
</dbReference>
<evidence type="ECO:0000256" key="4">
    <source>
        <dbReference type="ARBA" id="ARBA00022989"/>
    </source>
</evidence>
<feature type="transmembrane region" description="Helical" evidence="6">
    <location>
        <begin position="282"/>
        <end position="300"/>
    </location>
</feature>
<feature type="transmembrane region" description="Helical" evidence="6">
    <location>
        <begin position="44"/>
        <end position="64"/>
    </location>
</feature>
<dbReference type="Proteomes" id="UP000054537">
    <property type="component" value="Unassembled WGS sequence"/>
</dbReference>
<keyword evidence="3 6" id="KW-0812">Transmembrane</keyword>
<evidence type="ECO:0000256" key="3">
    <source>
        <dbReference type="ARBA" id="ARBA00022692"/>
    </source>
</evidence>
<dbReference type="PROSITE" id="PS50850">
    <property type="entry name" value="MFS"/>
    <property type="match status" value="1"/>
</dbReference>
<protein>
    <submittedName>
        <fullName evidence="8">MFS transporter</fullName>
    </submittedName>
</protein>
<feature type="transmembrane region" description="Helical" evidence="6">
    <location>
        <begin position="167"/>
        <end position="187"/>
    </location>
</feature>
<dbReference type="InterPro" id="IPR036259">
    <property type="entry name" value="MFS_trans_sf"/>
</dbReference>
<dbReference type="PANTHER" id="PTHR23513:SF6">
    <property type="entry name" value="MAJOR FACILITATOR SUPERFAMILY ASSOCIATED DOMAIN-CONTAINING PROTEIN"/>
    <property type="match status" value="1"/>
</dbReference>
<feature type="transmembrane region" description="Helical" evidence="6">
    <location>
        <begin position="223"/>
        <end position="244"/>
    </location>
</feature>
<evidence type="ECO:0000256" key="6">
    <source>
        <dbReference type="SAM" id="Phobius"/>
    </source>
</evidence>
<dbReference type="GO" id="GO:0005886">
    <property type="term" value="C:plasma membrane"/>
    <property type="evidence" value="ECO:0007669"/>
    <property type="project" value="UniProtKB-SubCell"/>
</dbReference>
<feature type="transmembrane region" description="Helical" evidence="6">
    <location>
        <begin position="76"/>
        <end position="100"/>
    </location>
</feature>
<name>A0A0A6UC76_ACTUT</name>
<comment type="subcellular location">
    <subcellularLocation>
        <location evidence="1">Cell membrane</location>
        <topology evidence="1">Multi-pass membrane protein</topology>
    </subcellularLocation>
</comment>